<dbReference type="SUPFAM" id="SSF82649">
    <property type="entry name" value="SufE/NifU"/>
    <property type="match status" value="1"/>
</dbReference>
<reference evidence="4" key="1">
    <citation type="journal article" date="2023" name="Nat. Commun.">
        <title>Diploid and tetraploid genomes of Acorus and the evolution of monocots.</title>
        <authorList>
            <person name="Ma L."/>
            <person name="Liu K.W."/>
            <person name="Li Z."/>
            <person name="Hsiao Y.Y."/>
            <person name="Qi Y."/>
            <person name="Fu T."/>
            <person name="Tang G.D."/>
            <person name="Zhang D."/>
            <person name="Sun W.H."/>
            <person name="Liu D.K."/>
            <person name="Li Y."/>
            <person name="Chen G.Z."/>
            <person name="Liu X.D."/>
            <person name="Liao X.Y."/>
            <person name="Jiang Y.T."/>
            <person name="Yu X."/>
            <person name="Hao Y."/>
            <person name="Huang J."/>
            <person name="Zhao X.W."/>
            <person name="Ke S."/>
            <person name="Chen Y.Y."/>
            <person name="Wu W.L."/>
            <person name="Hsu J.L."/>
            <person name="Lin Y.F."/>
            <person name="Huang M.D."/>
            <person name="Li C.Y."/>
            <person name="Huang L."/>
            <person name="Wang Z.W."/>
            <person name="Zhao X."/>
            <person name="Zhong W.Y."/>
            <person name="Peng D.H."/>
            <person name="Ahmad S."/>
            <person name="Lan S."/>
            <person name="Zhang J.S."/>
            <person name="Tsai W.C."/>
            <person name="Van de Peer Y."/>
            <person name="Liu Z.J."/>
        </authorList>
    </citation>
    <scope>NUCLEOTIDE SEQUENCE</scope>
    <source>
        <strain evidence="4">CP</strain>
    </source>
</reference>
<keyword evidence="2" id="KW-1133">Transmembrane helix</keyword>
<sequence length="558" mass="63192">MTHWKSTIHKVPSCRPSSPFPLPLRPSNKSPIPTPNQAKTPSSHPSRTVSDIVRLFRTVSDPRAKYEQLLHYAHTLPPMDPSLKTESNRVRGCNHRSHCSNHNPRRQLCGDNWSLACSFCLDLLLHSKDGCVSTMKGSCTVVRDFTDFCFHSYFSLMDDLREKVSEDEKPIDLKLSRLPSCFVIGTLAVLLDVPIITALALGKSPYMLFKGWQRLLEDLIGREGPFLETVCVPFAGLAIILWPLAVVAAVISAFFCSFFLSLYSVIIVYQEKSLKMGLAYMVSVVSLFDEYVNDQLYLREGTCLPRRRQQYDLDSSTILSSNEAKLASKRSKTLKKAIRQLKPVQIWDWLFRSCELSGKFLLREGLIEVSDIQECLLKGKCKKLSIRLPAWCVLQCLLRSAKSDADGLLISDEVELTNFNWPKDKVLEWFLGPLLIMKEQIKGLQLSDNEEACLGKLIMTHNSQRPEDWNDSGFPSDDNVRRAQLQAIIRRLQGIVASMSRMPTFRRRFNILVKALYVEAIEIGAIVENGGSSRSKGKINMSVHNANENNITDEFEMV</sequence>
<feature type="transmembrane region" description="Helical" evidence="2">
    <location>
        <begin position="248"/>
        <end position="269"/>
    </location>
</feature>
<keyword evidence="2" id="KW-0472">Membrane</keyword>
<comment type="caution">
    <text evidence="4">The sequence shown here is derived from an EMBL/GenBank/DDBJ whole genome shotgun (WGS) entry which is preliminary data.</text>
</comment>
<accession>A0AAV9CRN4</accession>
<evidence type="ECO:0000256" key="2">
    <source>
        <dbReference type="SAM" id="Phobius"/>
    </source>
</evidence>
<dbReference type="Proteomes" id="UP001180020">
    <property type="component" value="Unassembled WGS sequence"/>
</dbReference>
<dbReference type="Pfam" id="PF02657">
    <property type="entry name" value="SufE"/>
    <property type="match status" value="1"/>
</dbReference>
<dbReference type="InterPro" id="IPR003808">
    <property type="entry name" value="Fe-S_metab-assoc_dom"/>
</dbReference>
<organism evidence="4 5">
    <name type="scientific">Acorus calamus</name>
    <name type="common">Sweet flag</name>
    <dbReference type="NCBI Taxonomy" id="4465"/>
    <lineage>
        <taxon>Eukaryota</taxon>
        <taxon>Viridiplantae</taxon>
        <taxon>Streptophyta</taxon>
        <taxon>Embryophyta</taxon>
        <taxon>Tracheophyta</taxon>
        <taxon>Spermatophyta</taxon>
        <taxon>Magnoliopsida</taxon>
        <taxon>Liliopsida</taxon>
        <taxon>Acoraceae</taxon>
        <taxon>Acorus</taxon>
    </lineage>
</organism>
<dbReference type="InterPro" id="IPR040229">
    <property type="entry name" value="At3g27390-like"/>
</dbReference>
<feature type="transmembrane region" description="Helical" evidence="2">
    <location>
        <begin position="182"/>
        <end position="202"/>
    </location>
</feature>
<evidence type="ECO:0000313" key="4">
    <source>
        <dbReference type="EMBL" id="KAK1291793.1"/>
    </source>
</evidence>
<dbReference type="GO" id="GO:0010228">
    <property type="term" value="P:vegetative to reproductive phase transition of meristem"/>
    <property type="evidence" value="ECO:0007669"/>
    <property type="project" value="TreeGrafter"/>
</dbReference>
<evidence type="ECO:0000259" key="3">
    <source>
        <dbReference type="Pfam" id="PF02657"/>
    </source>
</evidence>
<dbReference type="AlphaFoldDB" id="A0AAV9CRN4"/>
<gene>
    <name evidence="4" type="ORF">QJS10_CPB17g00373</name>
</gene>
<dbReference type="PANTHER" id="PTHR31133:SF2">
    <property type="entry name" value="EXPRESSED PROTEIN"/>
    <property type="match status" value="1"/>
</dbReference>
<dbReference type="EMBL" id="JAUJYO010000017">
    <property type="protein sequence ID" value="KAK1291793.1"/>
    <property type="molecule type" value="Genomic_DNA"/>
</dbReference>
<reference evidence="4" key="2">
    <citation type="submission" date="2023-06" db="EMBL/GenBank/DDBJ databases">
        <authorList>
            <person name="Ma L."/>
            <person name="Liu K.-W."/>
            <person name="Li Z."/>
            <person name="Hsiao Y.-Y."/>
            <person name="Qi Y."/>
            <person name="Fu T."/>
            <person name="Tang G."/>
            <person name="Zhang D."/>
            <person name="Sun W.-H."/>
            <person name="Liu D.-K."/>
            <person name="Li Y."/>
            <person name="Chen G.-Z."/>
            <person name="Liu X.-D."/>
            <person name="Liao X.-Y."/>
            <person name="Jiang Y.-T."/>
            <person name="Yu X."/>
            <person name="Hao Y."/>
            <person name="Huang J."/>
            <person name="Zhao X.-W."/>
            <person name="Ke S."/>
            <person name="Chen Y.-Y."/>
            <person name="Wu W.-L."/>
            <person name="Hsu J.-L."/>
            <person name="Lin Y.-F."/>
            <person name="Huang M.-D."/>
            <person name="Li C.-Y."/>
            <person name="Huang L."/>
            <person name="Wang Z.-W."/>
            <person name="Zhao X."/>
            <person name="Zhong W.-Y."/>
            <person name="Peng D.-H."/>
            <person name="Ahmad S."/>
            <person name="Lan S."/>
            <person name="Zhang J.-S."/>
            <person name="Tsai W.-C."/>
            <person name="Van De Peer Y."/>
            <person name="Liu Z.-J."/>
        </authorList>
    </citation>
    <scope>NUCLEOTIDE SEQUENCE</scope>
    <source>
        <strain evidence="4">CP</strain>
        <tissue evidence="4">Leaves</tissue>
    </source>
</reference>
<feature type="compositionally biased region" description="Polar residues" evidence="1">
    <location>
        <begin position="28"/>
        <end position="47"/>
    </location>
</feature>
<name>A0AAV9CRN4_ACOCL</name>
<feature type="region of interest" description="Disordered" evidence="1">
    <location>
        <begin position="1"/>
        <end position="47"/>
    </location>
</feature>
<evidence type="ECO:0000256" key="1">
    <source>
        <dbReference type="SAM" id="MobiDB-lite"/>
    </source>
</evidence>
<dbReference type="Gene3D" id="3.90.1010.10">
    <property type="match status" value="1"/>
</dbReference>
<feature type="domain" description="Fe-S metabolism associated" evidence="3">
    <location>
        <begin position="55"/>
        <end position="96"/>
    </location>
</feature>
<evidence type="ECO:0000313" key="5">
    <source>
        <dbReference type="Proteomes" id="UP001180020"/>
    </source>
</evidence>
<keyword evidence="2" id="KW-0812">Transmembrane</keyword>
<protein>
    <submittedName>
        <fullName evidence="4">Membrane protein</fullName>
    </submittedName>
</protein>
<dbReference type="PANTHER" id="PTHR31133">
    <property type="entry name" value="MEMBRANE PROTEIN"/>
    <property type="match status" value="1"/>
</dbReference>
<keyword evidence="5" id="KW-1185">Reference proteome</keyword>
<proteinExistence type="predicted"/>